<organism evidence="1 2">
    <name type="scientific">Paenibacillus brasilensis</name>
    <dbReference type="NCBI Taxonomy" id="128574"/>
    <lineage>
        <taxon>Bacteria</taxon>
        <taxon>Bacillati</taxon>
        <taxon>Bacillota</taxon>
        <taxon>Bacilli</taxon>
        <taxon>Bacillales</taxon>
        <taxon>Paenibacillaceae</taxon>
        <taxon>Paenibacillus</taxon>
    </lineage>
</organism>
<dbReference type="EMBL" id="JAUSWA010000069">
    <property type="protein sequence ID" value="MDQ0497320.1"/>
    <property type="molecule type" value="Genomic_DNA"/>
</dbReference>
<keyword evidence="2" id="KW-1185">Reference proteome</keyword>
<accession>A0ABU0L7P8</accession>
<gene>
    <name evidence="1" type="ORF">QOZ95_005539</name>
</gene>
<comment type="caution">
    <text evidence="1">The sequence shown here is derived from an EMBL/GenBank/DDBJ whole genome shotgun (WGS) entry which is preliminary data.</text>
</comment>
<reference evidence="1 2" key="1">
    <citation type="submission" date="2023-07" db="EMBL/GenBank/DDBJ databases">
        <title>Genomic Encyclopedia of Type Strains, Phase IV (KMG-IV): sequencing the most valuable type-strain genomes for metagenomic binning, comparative biology and taxonomic classification.</title>
        <authorList>
            <person name="Goeker M."/>
        </authorList>
    </citation>
    <scope>NUCLEOTIDE SEQUENCE [LARGE SCALE GENOMIC DNA]</scope>
    <source>
        <strain evidence="1 2">DSM 14914</strain>
    </source>
</reference>
<evidence type="ECO:0000313" key="1">
    <source>
        <dbReference type="EMBL" id="MDQ0497320.1"/>
    </source>
</evidence>
<proteinExistence type="predicted"/>
<dbReference type="RefSeq" id="WP_152381906.1">
    <property type="nucleotide sequence ID" value="NZ_CP045298.1"/>
</dbReference>
<dbReference type="Proteomes" id="UP001242811">
    <property type="component" value="Unassembled WGS sequence"/>
</dbReference>
<name>A0ABU0L7P8_9BACL</name>
<sequence length="62" mass="7416">MTKQEADEFTTALSERYVQIQKYNSYNNELLSLWDDVIETLPPDIKRGFEEKYDHLVRESSM</sequence>
<evidence type="ECO:0000313" key="2">
    <source>
        <dbReference type="Proteomes" id="UP001242811"/>
    </source>
</evidence>
<protein>
    <submittedName>
        <fullName evidence="1">Uncharacterized protein</fullName>
    </submittedName>
</protein>